<evidence type="ECO:0000313" key="1">
    <source>
        <dbReference type="EMBL" id="KRN25066.1"/>
    </source>
</evidence>
<evidence type="ECO:0000313" key="2">
    <source>
        <dbReference type="Proteomes" id="UP000050865"/>
    </source>
</evidence>
<organism evidence="1 2">
    <name type="scientific">Lacticaseibacillus camelliae DSM 22697 = JCM 13995</name>
    <dbReference type="NCBI Taxonomy" id="1423730"/>
    <lineage>
        <taxon>Bacteria</taxon>
        <taxon>Bacillati</taxon>
        <taxon>Bacillota</taxon>
        <taxon>Bacilli</taxon>
        <taxon>Lactobacillales</taxon>
        <taxon>Lactobacillaceae</taxon>
        <taxon>Lacticaseibacillus</taxon>
    </lineage>
</organism>
<dbReference type="SUPFAM" id="SSF53474">
    <property type="entry name" value="alpha/beta-Hydrolases"/>
    <property type="match status" value="1"/>
</dbReference>
<dbReference type="InterPro" id="IPR029058">
    <property type="entry name" value="AB_hydrolase_fold"/>
</dbReference>
<protein>
    <submittedName>
        <fullName evidence="1">Putative cell surface hydrolase (Putative)</fullName>
    </submittedName>
</protein>
<reference evidence="1 2" key="1">
    <citation type="journal article" date="2015" name="Genome Announc.">
        <title>Expanding the biotechnology potential of lactobacilli through comparative genomics of 213 strains and associated genera.</title>
        <authorList>
            <person name="Sun Z."/>
            <person name="Harris H.M."/>
            <person name="McCann A."/>
            <person name="Guo C."/>
            <person name="Argimon S."/>
            <person name="Zhang W."/>
            <person name="Yang X."/>
            <person name="Jeffery I.B."/>
            <person name="Cooney J.C."/>
            <person name="Kagawa T.F."/>
            <person name="Liu W."/>
            <person name="Song Y."/>
            <person name="Salvetti E."/>
            <person name="Wrobel A."/>
            <person name="Rasinkangas P."/>
            <person name="Parkhill J."/>
            <person name="Rea M.C."/>
            <person name="O'Sullivan O."/>
            <person name="Ritari J."/>
            <person name="Douillard F.P."/>
            <person name="Paul Ross R."/>
            <person name="Yang R."/>
            <person name="Briner A.E."/>
            <person name="Felis G.E."/>
            <person name="de Vos W.M."/>
            <person name="Barrangou R."/>
            <person name="Klaenhammer T.R."/>
            <person name="Caufield P.W."/>
            <person name="Cui Y."/>
            <person name="Zhang H."/>
            <person name="O'Toole P.W."/>
        </authorList>
    </citation>
    <scope>NUCLEOTIDE SEQUENCE [LARGE SCALE GENOMIC DNA]</scope>
    <source>
        <strain evidence="1 2">DSM 22697</strain>
    </source>
</reference>
<sequence>MHGYRGTAQSLGNMIDHLEAQGAGRQVMTITVSRDGQVTTHGRLNDQRNPLINVIFENNIAGEAKYTQWLRQVMRTLHRDYGVTSVNLVGHSMGAYAAIACGMTKSPVTIDHLVAIAGPYNGIMHWDDRPHEVTLNALGKPSQIRPEYQRLLNHRRTFQAGSVLNIYGDVNDGSASDTVVTVASARSLRYVLREYHGPYAEKAVVGSHAQHSLLHINNPVVNHAVAAFLWGQTPTQRDQLR</sequence>
<dbReference type="InterPro" id="IPR010315">
    <property type="entry name" value="DUF915_hydro-like"/>
</dbReference>
<dbReference type="AlphaFoldDB" id="A0A0R2FJZ1"/>
<dbReference type="Pfam" id="PF06028">
    <property type="entry name" value="DUF915"/>
    <property type="match status" value="1"/>
</dbReference>
<gene>
    <name evidence="1" type="ORF">FC75_GL000977</name>
</gene>
<dbReference type="PATRIC" id="fig|1423730.4.peg.1031"/>
<accession>A0A0R2FJZ1</accession>
<comment type="caution">
    <text evidence="1">The sequence shown here is derived from an EMBL/GenBank/DDBJ whole genome shotgun (WGS) entry which is preliminary data.</text>
</comment>
<keyword evidence="2" id="KW-1185">Reference proteome</keyword>
<dbReference type="EMBL" id="AYZJ01000019">
    <property type="protein sequence ID" value="KRN25066.1"/>
    <property type="molecule type" value="Genomic_DNA"/>
</dbReference>
<dbReference type="STRING" id="1423730.FC75_GL000977"/>
<dbReference type="Proteomes" id="UP000050865">
    <property type="component" value="Unassembled WGS sequence"/>
</dbReference>
<keyword evidence="1" id="KW-0378">Hydrolase</keyword>
<name>A0A0R2FJZ1_9LACO</name>
<proteinExistence type="predicted"/>
<dbReference type="Gene3D" id="3.40.50.1820">
    <property type="entry name" value="alpha/beta hydrolase"/>
    <property type="match status" value="1"/>
</dbReference>
<dbReference type="GO" id="GO:0016787">
    <property type="term" value="F:hydrolase activity"/>
    <property type="evidence" value="ECO:0007669"/>
    <property type="project" value="UniProtKB-KW"/>
</dbReference>